<organism evidence="1 2">
    <name type="scientific">Myxococcus xanthus</name>
    <dbReference type="NCBI Taxonomy" id="34"/>
    <lineage>
        <taxon>Bacteria</taxon>
        <taxon>Pseudomonadati</taxon>
        <taxon>Myxococcota</taxon>
        <taxon>Myxococcia</taxon>
        <taxon>Myxococcales</taxon>
        <taxon>Cystobacterineae</taxon>
        <taxon>Myxococcaceae</taxon>
        <taxon>Myxococcus</taxon>
    </lineage>
</organism>
<reference evidence="1 2" key="1">
    <citation type="submission" date="2020-05" db="EMBL/GenBank/DDBJ databases">
        <authorList>
            <person name="Whitworth D."/>
        </authorList>
    </citation>
    <scope>NUCLEOTIDE SEQUENCE [LARGE SCALE GENOMIC DNA]</scope>
    <source>
        <strain evidence="1 2">AM005</strain>
    </source>
</reference>
<comment type="caution">
    <text evidence="1">The sequence shown here is derived from an EMBL/GenBank/DDBJ whole genome shotgun (WGS) entry which is preliminary data.</text>
</comment>
<gene>
    <name evidence="1" type="ORF">HNV28_34905</name>
</gene>
<evidence type="ECO:0008006" key="3">
    <source>
        <dbReference type="Google" id="ProtNLM"/>
    </source>
</evidence>
<accession>A0A7Y4MV90</accession>
<name>A0A7Y4MV90_MYXXA</name>
<dbReference type="AlphaFoldDB" id="A0A7Y4MV90"/>
<protein>
    <recommendedName>
        <fullName evidence="3">DUF3168 domain-containing protein</fullName>
    </recommendedName>
</protein>
<sequence length="134" mass="14210">MMPRDVELELAAYLEAAGLDLSTTSNPPTLYPGPFPTSAPPRMACLRHTGGETGLYLGTGRGVLSADAQVIVRGPKGSYTATRELAARCWTALHLARVPGYVDVRCEGAGPHYMGPDGEGSPRFVFNLAARYSA</sequence>
<evidence type="ECO:0000313" key="1">
    <source>
        <dbReference type="EMBL" id="NOJ83442.1"/>
    </source>
</evidence>
<evidence type="ECO:0000313" key="2">
    <source>
        <dbReference type="Proteomes" id="UP000533080"/>
    </source>
</evidence>
<dbReference type="EMBL" id="JABFNT010000196">
    <property type="protein sequence ID" value="NOJ83442.1"/>
    <property type="molecule type" value="Genomic_DNA"/>
</dbReference>
<dbReference type="Proteomes" id="UP000533080">
    <property type="component" value="Unassembled WGS sequence"/>
</dbReference>
<proteinExistence type="predicted"/>